<evidence type="ECO:0000313" key="22">
    <source>
        <dbReference type="Proteomes" id="UP000278715"/>
    </source>
</evidence>
<protein>
    <submittedName>
        <fullName evidence="1">Uncharacterized protein</fullName>
    </submittedName>
</protein>
<evidence type="ECO:0000313" key="9">
    <source>
        <dbReference type="EMBL" id="AZF82303.1"/>
    </source>
</evidence>
<reference evidence="17 18" key="4">
    <citation type="journal article" date="2018" name="Proc. Natl. Acad. Sci. U.S.A.">
        <title>Nonmutational mechanism of inheritance in the Archaeon Sulfolobus solfataricus.</title>
        <authorList>
            <person name="Payne S."/>
            <person name="McCarthy S."/>
            <person name="Johnson T."/>
            <person name="North E."/>
            <person name="Blum P."/>
        </authorList>
    </citation>
    <scope>NUCLEOTIDE SEQUENCE [LARGE SCALE GENOMIC DNA]</scope>
    <source>
        <strain evidence="5 17">SARC-H</strain>
        <strain evidence="6 21">SARC-I</strain>
        <strain evidence="8 22">SARC-N</strain>
        <strain evidence="9 23">SARC-O</strain>
        <strain evidence="10 18">SUL120</strain>
        <strain evidence="4 19">SULG</strain>
        <strain evidence="7 20">SULM</strain>
    </source>
</reference>
<dbReference type="Proteomes" id="UP000033106">
    <property type="component" value="Chromosome"/>
</dbReference>
<dbReference type="AlphaFoldDB" id="A0A0E3K9A8"/>
<evidence type="ECO:0000313" key="3">
    <source>
        <dbReference type="EMBL" id="AKA80148.1"/>
    </source>
</evidence>
<reference evidence="1" key="5">
    <citation type="submission" date="2018-10" db="EMBL/GenBank/DDBJ databases">
        <authorList>
            <person name="McCarthy S."/>
            <person name="Gradnigo J."/>
            <person name="Johnson T."/>
            <person name="Payne S."/>
            <person name="Lipzen A."/>
            <person name="Schackwitz W."/>
            <person name="Martin J."/>
            <person name="Moriyama E."/>
            <person name="Blum P."/>
        </authorList>
    </citation>
    <scope>NUCLEOTIDE SEQUENCE</scope>
    <source>
        <strain evidence="1">SARC-B</strain>
        <strain evidence="2">SARC-C</strain>
        <strain evidence="3">SULA</strain>
    </source>
</reference>
<name>A0A0E3K9A8_SACSO</name>
<dbReference type="EMBL" id="LT549890">
    <property type="protein sequence ID" value="SAI85531.1"/>
    <property type="molecule type" value="Genomic_DNA"/>
</dbReference>
<accession>A0A0E3K9A8</accession>
<evidence type="ECO:0000313" key="14">
    <source>
        <dbReference type="Proteomes" id="UP000033085"/>
    </source>
</evidence>
<dbReference type="EMBL" id="CP033235">
    <property type="protein sequence ID" value="AZF69229.1"/>
    <property type="molecule type" value="Genomic_DNA"/>
</dbReference>
<dbReference type="EMBL" id="CP033238">
    <property type="protein sequence ID" value="AZF77092.1"/>
    <property type="molecule type" value="Genomic_DNA"/>
</dbReference>
<evidence type="ECO:0000313" key="6">
    <source>
        <dbReference type="EMBL" id="AZF74469.1"/>
    </source>
</evidence>
<evidence type="ECO:0000313" key="4">
    <source>
        <dbReference type="EMBL" id="AZF69229.1"/>
    </source>
</evidence>
<dbReference type="Proteomes" id="UP000076770">
    <property type="component" value="Chromosome i"/>
</dbReference>
<evidence type="ECO:0000313" key="12">
    <source>
        <dbReference type="EMBL" id="SAI85531.1"/>
    </source>
</evidence>
<evidence type="ECO:0000313" key="11">
    <source>
        <dbReference type="EMBL" id="QPG49120.1"/>
    </source>
</evidence>
<evidence type="ECO:0000313" key="5">
    <source>
        <dbReference type="EMBL" id="AZF71849.1"/>
    </source>
</evidence>
<evidence type="ECO:0000313" key="1">
    <source>
        <dbReference type="EMBL" id="AKA74762.1"/>
    </source>
</evidence>
<evidence type="ECO:0000313" key="15">
    <source>
        <dbReference type="Proteomes" id="UP000033106"/>
    </source>
</evidence>
<evidence type="ECO:0000313" key="10">
    <source>
        <dbReference type="EMBL" id="AZF84896.1"/>
    </source>
</evidence>
<dbReference type="Proteomes" id="UP000275843">
    <property type="component" value="Chromosome"/>
</dbReference>
<dbReference type="Proteomes" id="UP000033057">
    <property type="component" value="Chromosome"/>
</dbReference>
<dbReference type="Proteomes" id="UP000594632">
    <property type="component" value="Chromosome"/>
</dbReference>
<dbReference type="RefSeq" id="WP_009992890.1">
    <property type="nucleotide sequence ID" value="NZ_CP011055.2"/>
</dbReference>
<evidence type="ECO:0000313" key="13">
    <source>
        <dbReference type="Proteomes" id="UP000033057"/>
    </source>
</evidence>
<evidence type="ECO:0000313" key="24">
    <source>
        <dbReference type="Proteomes" id="UP000594632"/>
    </source>
</evidence>
<dbReference type="EMBL" id="CP011057">
    <property type="protein sequence ID" value="AKA80148.1"/>
    <property type="molecule type" value="Genomic_DNA"/>
</dbReference>
<dbReference type="Proteomes" id="UP000269431">
    <property type="component" value="Chromosome"/>
</dbReference>
<evidence type="ECO:0000313" key="17">
    <source>
        <dbReference type="Proteomes" id="UP000267993"/>
    </source>
</evidence>
<dbReference type="GeneID" id="1454793"/>
<evidence type="ECO:0000313" key="16">
    <source>
        <dbReference type="Proteomes" id="UP000076770"/>
    </source>
</evidence>
<evidence type="ECO:0000313" key="20">
    <source>
        <dbReference type="Proteomes" id="UP000273443"/>
    </source>
</evidence>
<evidence type="ECO:0000313" key="7">
    <source>
        <dbReference type="EMBL" id="AZF77092.1"/>
    </source>
</evidence>
<reference evidence="13 14" key="1">
    <citation type="journal article" date="2015" name="Genome Announc.">
        <title>Complete Genome Sequence of Sulfolobus solfataricus Strain 98/2 and Evolved Derivatives.</title>
        <authorList>
            <person name="McCarthy S."/>
            <person name="Gradnigo J."/>
            <person name="Johnson T."/>
            <person name="Payne S."/>
            <person name="Lipzen A."/>
            <person name="Martin J."/>
            <person name="Schackwitz W."/>
            <person name="Moriyama E."/>
            <person name="Blum P."/>
        </authorList>
    </citation>
    <scope>NUCLEOTIDE SEQUENCE [LARGE SCALE GENOMIC DNA]</scope>
    <source>
        <strain evidence="13">98/2 SULC</strain>
        <strain evidence="1">SARC-B</strain>
        <strain evidence="2">SARC-C</strain>
        <strain evidence="3 15">SULA</strain>
        <strain evidence="14">SULB</strain>
    </source>
</reference>
<dbReference type="OMA" id="SKSPLMI"/>
<evidence type="ECO:0000313" key="19">
    <source>
        <dbReference type="Proteomes" id="UP000273194"/>
    </source>
</evidence>
<dbReference type="Proteomes" id="UP000267993">
    <property type="component" value="Chromosome"/>
</dbReference>
<evidence type="ECO:0000313" key="23">
    <source>
        <dbReference type="Proteomes" id="UP000282269"/>
    </source>
</evidence>
<dbReference type="EMBL" id="CP033239">
    <property type="protein sequence ID" value="AZF79697.1"/>
    <property type="molecule type" value="Genomic_DNA"/>
</dbReference>
<dbReference type="EMBL" id="CP033240">
    <property type="protein sequence ID" value="AZF82303.1"/>
    <property type="molecule type" value="Genomic_DNA"/>
</dbReference>
<reference evidence="12" key="3">
    <citation type="submission" date="2016-04" db="EMBL/GenBank/DDBJ databases">
        <authorList>
            <person name="Evans L.H."/>
            <person name="Alamgir A."/>
            <person name="Owens N."/>
            <person name="Weber N.D."/>
            <person name="Virtaneva K."/>
            <person name="Barbian K."/>
            <person name="Babar A."/>
            <person name="Rosenke K."/>
        </authorList>
    </citation>
    <scope>NUCLEOTIDE SEQUENCE</scope>
    <source>
        <strain evidence="12">P1</strain>
    </source>
</reference>
<dbReference type="OrthoDB" id="35521at2157"/>
<sequence>MKVIEKIKLDRTESCGSKSPLSIMLDAIRKIKECDESVEILMNDYDWLLSLKYILQVNDKKMKVEEKGSEEHYLKVEVSMDCSQSN</sequence>
<dbReference type="Proteomes" id="UP000273443">
    <property type="component" value="Chromosome"/>
</dbReference>
<gene>
    <name evidence="11" type="ORF">HFC64_03795</name>
    <name evidence="12" type="ORF">SSOP1_1977</name>
    <name evidence="3" type="ORF">SULA_2681</name>
    <name evidence="1" type="ORF">SULB_2682</name>
    <name evidence="2" type="ORF">SULC_2679</name>
    <name evidence="4" type="ORF">SULG_13660</name>
    <name evidence="5" type="ORF">SULH_13660</name>
    <name evidence="6" type="ORF">SULI_13660</name>
    <name evidence="7" type="ORF">SULM_13650</name>
    <name evidence="8" type="ORF">SULN_13640</name>
    <name evidence="9" type="ORF">SULO_13660</name>
    <name evidence="10" type="ORF">SULZ_13665</name>
</gene>
<dbReference type="KEGG" id="ssol:SULB_2682"/>
<dbReference type="Proteomes" id="UP000278715">
    <property type="component" value="Chromosome"/>
</dbReference>
<dbReference type="EMBL" id="CP033237">
    <property type="protein sequence ID" value="AZF74469.1"/>
    <property type="molecule type" value="Genomic_DNA"/>
</dbReference>
<dbReference type="PATRIC" id="fig|2287.6.peg.2861"/>
<dbReference type="Proteomes" id="UP000282269">
    <property type="component" value="Chromosome"/>
</dbReference>
<proteinExistence type="predicted"/>
<evidence type="ECO:0000313" key="21">
    <source>
        <dbReference type="Proteomes" id="UP000275843"/>
    </source>
</evidence>
<dbReference type="EMBL" id="CP050869">
    <property type="protein sequence ID" value="QPG49120.1"/>
    <property type="molecule type" value="Genomic_DNA"/>
</dbReference>
<dbReference type="KEGG" id="ssof:SULC_2679"/>
<evidence type="ECO:0000313" key="2">
    <source>
        <dbReference type="EMBL" id="AKA77458.1"/>
    </source>
</evidence>
<dbReference type="EMBL" id="CP011055">
    <property type="protein sequence ID" value="AKA74762.1"/>
    <property type="molecule type" value="Genomic_DNA"/>
</dbReference>
<dbReference type="EMBL" id="CP033236">
    <property type="protein sequence ID" value="AZF71849.1"/>
    <property type="molecule type" value="Genomic_DNA"/>
</dbReference>
<dbReference type="EMBL" id="CP033241">
    <property type="protein sequence ID" value="AZF84896.1"/>
    <property type="molecule type" value="Genomic_DNA"/>
</dbReference>
<dbReference type="Proteomes" id="UP000033085">
    <property type="component" value="Chromosome"/>
</dbReference>
<dbReference type="EMBL" id="CP011056">
    <property type="protein sequence ID" value="AKA77458.1"/>
    <property type="molecule type" value="Genomic_DNA"/>
</dbReference>
<organism evidence="1 14">
    <name type="scientific">Saccharolobus solfataricus</name>
    <name type="common">Sulfolobus solfataricus</name>
    <dbReference type="NCBI Taxonomy" id="2287"/>
    <lineage>
        <taxon>Archaea</taxon>
        <taxon>Thermoproteota</taxon>
        <taxon>Thermoprotei</taxon>
        <taxon>Sulfolobales</taxon>
        <taxon>Sulfolobaceae</taxon>
        <taxon>Saccharolobus</taxon>
    </lineage>
</organism>
<dbReference type="KEGG" id="ssoa:SULA_2681"/>
<reference evidence="11 24" key="6">
    <citation type="journal article" date="2020" name="Nat. Commun.">
        <title>The structures of two archaeal type IV pili illuminate evolutionary relationships.</title>
        <authorList>
            <person name="Wang F."/>
            <person name="Baquero D.P."/>
            <person name="Su Z."/>
            <person name="Beltran L.C."/>
            <person name="Prangishvili D."/>
            <person name="Krupovic M."/>
            <person name="Egelman E.H."/>
        </authorList>
    </citation>
    <scope>NUCLEOTIDE SEQUENCE [LARGE SCALE GENOMIC DNA]</scope>
    <source>
        <strain evidence="11 24">POZ149</strain>
    </source>
</reference>
<evidence type="ECO:0000313" key="18">
    <source>
        <dbReference type="Proteomes" id="UP000269431"/>
    </source>
</evidence>
<dbReference type="Proteomes" id="UP000273194">
    <property type="component" value="Chromosome"/>
</dbReference>
<dbReference type="GeneID" id="44130645"/>
<reference evidence="16" key="2">
    <citation type="submission" date="2016-04" db="EMBL/GenBank/DDBJ databases">
        <authorList>
            <person name="Shah S.A."/>
            <person name="Garrett R.A."/>
        </authorList>
    </citation>
    <scope>NUCLEOTIDE SEQUENCE [LARGE SCALE GENOMIC DNA]</scope>
    <source>
        <strain evidence="16">ATCC 35091 / DSM 1616 / JCM 8930 / NBRC 15331 / P1</strain>
    </source>
</reference>
<evidence type="ECO:0000313" key="8">
    <source>
        <dbReference type="EMBL" id="AZF79697.1"/>
    </source>
</evidence>